<dbReference type="RefSeq" id="XP_037221128.1">
    <property type="nucleotide sequence ID" value="XM_037363207.1"/>
</dbReference>
<feature type="transmembrane region" description="Helical" evidence="2">
    <location>
        <begin position="200"/>
        <end position="220"/>
    </location>
</feature>
<evidence type="ECO:0000259" key="3">
    <source>
        <dbReference type="Pfam" id="PF20151"/>
    </source>
</evidence>
<evidence type="ECO:0000313" key="4">
    <source>
        <dbReference type="EMBL" id="KAF7304156.1"/>
    </source>
</evidence>
<dbReference type="AlphaFoldDB" id="A0A8H6W617"/>
<feature type="transmembrane region" description="Helical" evidence="2">
    <location>
        <begin position="19"/>
        <end position="37"/>
    </location>
</feature>
<evidence type="ECO:0000313" key="5">
    <source>
        <dbReference type="Proteomes" id="UP000636479"/>
    </source>
</evidence>
<evidence type="ECO:0000256" key="2">
    <source>
        <dbReference type="SAM" id="Phobius"/>
    </source>
</evidence>
<organism evidence="4 5">
    <name type="scientific">Mycena indigotica</name>
    <dbReference type="NCBI Taxonomy" id="2126181"/>
    <lineage>
        <taxon>Eukaryota</taxon>
        <taxon>Fungi</taxon>
        <taxon>Dikarya</taxon>
        <taxon>Basidiomycota</taxon>
        <taxon>Agaricomycotina</taxon>
        <taxon>Agaricomycetes</taxon>
        <taxon>Agaricomycetidae</taxon>
        <taxon>Agaricales</taxon>
        <taxon>Marasmiineae</taxon>
        <taxon>Mycenaceae</taxon>
        <taxon>Mycena</taxon>
    </lineage>
</organism>
<evidence type="ECO:0000256" key="1">
    <source>
        <dbReference type="SAM" id="MobiDB-lite"/>
    </source>
</evidence>
<keyword evidence="2" id="KW-0472">Membrane</keyword>
<feature type="domain" description="DUF6533" evidence="3">
    <location>
        <begin position="21"/>
        <end position="72"/>
    </location>
</feature>
<accession>A0A8H6W617</accession>
<dbReference type="Proteomes" id="UP000636479">
    <property type="component" value="Unassembled WGS sequence"/>
</dbReference>
<dbReference type="InterPro" id="IPR045340">
    <property type="entry name" value="DUF6533"/>
</dbReference>
<dbReference type="Pfam" id="PF20151">
    <property type="entry name" value="DUF6533"/>
    <property type="match status" value="1"/>
</dbReference>
<dbReference type="GeneID" id="59345723"/>
<name>A0A8H6W617_9AGAR</name>
<sequence>MVETQDEAGIYWDIYKSRLLIIIPYTILVYDHLLTLSREVAGFWPSRRSSSRSGGWKAGTMLFFLIRYFALFGTIPIIVQYYSTTTDPAMRVVHVRIPDTPYDFRSLRSIRCRRFMLYHQYFALVSQVLVAVMLIMRTYALYARSRFILASVLLVTVTAFVLAVVRLLSGNDVDNLSPELAAFGCPVATGQAKAHRLAEAWAGMLVFDVVIFALTLYKALQLHSGQQGRASGLIEILLRDGSVYFALMVLSNGANIATYTIARPFLRGSGTSVTNVTSAILISRLMLNLRAPTGSVSYAPDSHSRAGLTDLDTHGPGYGDDGPDEDGAGGGRLTTVTPYYSQDGDVDCSSYGYGYDPEREEDDGRTTPGKGKQRLVV</sequence>
<keyword evidence="5" id="KW-1185">Reference proteome</keyword>
<feature type="transmembrane region" description="Helical" evidence="2">
    <location>
        <begin position="241"/>
        <end position="262"/>
    </location>
</feature>
<feature type="transmembrane region" description="Helical" evidence="2">
    <location>
        <begin position="58"/>
        <end position="82"/>
    </location>
</feature>
<gene>
    <name evidence="4" type="ORF">MIND_00647400</name>
</gene>
<keyword evidence="2" id="KW-0812">Transmembrane</keyword>
<keyword evidence="2" id="KW-1133">Transmembrane helix</keyword>
<feature type="region of interest" description="Disordered" evidence="1">
    <location>
        <begin position="295"/>
        <end position="377"/>
    </location>
</feature>
<reference evidence="4" key="1">
    <citation type="submission" date="2020-05" db="EMBL/GenBank/DDBJ databases">
        <title>Mycena genomes resolve the evolution of fungal bioluminescence.</title>
        <authorList>
            <person name="Tsai I.J."/>
        </authorList>
    </citation>
    <scope>NUCLEOTIDE SEQUENCE</scope>
    <source>
        <strain evidence="4">171206Taipei</strain>
    </source>
</reference>
<feature type="transmembrane region" description="Helical" evidence="2">
    <location>
        <begin position="147"/>
        <end position="168"/>
    </location>
</feature>
<feature type="transmembrane region" description="Helical" evidence="2">
    <location>
        <begin position="115"/>
        <end position="135"/>
    </location>
</feature>
<dbReference type="EMBL" id="JACAZF010000005">
    <property type="protein sequence ID" value="KAF7304156.1"/>
    <property type="molecule type" value="Genomic_DNA"/>
</dbReference>
<protein>
    <recommendedName>
        <fullName evidence="3">DUF6533 domain-containing protein</fullName>
    </recommendedName>
</protein>
<proteinExistence type="predicted"/>
<dbReference type="OrthoDB" id="2745134at2759"/>
<comment type="caution">
    <text evidence="4">The sequence shown here is derived from an EMBL/GenBank/DDBJ whole genome shotgun (WGS) entry which is preliminary data.</text>
</comment>